<proteinExistence type="predicted"/>
<dbReference type="EMBL" id="FOMR01000012">
    <property type="protein sequence ID" value="SFE28212.1"/>
    <property type="molecule type" value="Genomic_DNA"/>
</dbReference>
<accession>A0A1I1Z9J1</accession>
<keyword evidence="1" id="KW-0812">Transmembrane</keyword>
<keyword evidence="1" id="KW-0472">Membrane</keyword>
<dbReference type="Proteomes" id="UP000199474">
    <property type="component" value="Unassembled WGS sequence"/>
</dbReference>
<reference evidence="3" key="1">
    <citation type="submission" date="2016-10" db="EMBL/GenBank/DDBJ databases">
        <authorList>
            <person name="Varghese N."/>
            <person name="Submissions S."/>
        </authorList>
    </citation>
    <scope>NUCLEOTIDE SEQUENCE [LARGE SCALE GENOMIC DNA]</scope>
    <source>
        <strain evidence="3">DSM 22530</strain>
    </source>
</reference>
<dbReference type="AlphaFoldDB" id="A0A1I1Z9J1"/>
<evidence type="ECO:0000256" key="1">
    <source>
        <dbReference type="SAM" id="Phobius"/>
    </source>
</evidence>
<keyword evidence="3" id="KW-1185">Reference proteome</keyword>
<name>A0A1I1Z9J1_9BACI</name>
<dbReference type="RefSeq" id="WP_090086706.1">
    <property type="nucleotide sequence ID" value="NZ_FOMR01000012.1"/>
</dbReference>
<evidence type="ECO:0000313" key="2">
    <source>
        <dbReference type="EMBL" id="SFE28212.1"/>
    </source>
</evidence>
<organism evidence="2 3">
    <name type="scientific">Lentibacillus persicus</name>
    <dbReference type="NCBI Taxonomy" id="640948"/>
    <lineage>
        <taxon>Bacteria</taxon>
        <taxon>Bacillati</taxon>
        <taxon>Bacillota</taxon>
        <taxon>Bacilli</taxon>
        <taxon>Bacillales</taxon>
        <taxon>Bacillaceae</taxon>
        <taxon>Lentibacillus</taxon>
    </lineage>
</organism>
<feature type="transmembrane region" description="Helical" evidence="1">
    <location>
        <begin position="54"/>
        <end position="78"/>
    </location>
</feature>
<sequence length="82" mass="8925">MFKYLAAICPLLVIVPYFGAEPLYPIAFSFVFALLGTVFGAISTKRESGLLGKFALFINGLLLLLGFLILLFAVFWMIGGTS</sequence>
<dbReference type="STRING" id="640948.SAMN05216238_1125"/>
<gene>
    <name evidence="2" type="ORF">SAMN05216238_1125</name>
</gene>
<evidence type="ECO:0000313" key="3">
    <source>
        <dbReference type="Proteomes" id="UP000199474"/>
    </source>
</evidence>
<feature type="transmembrane region" description="Helical" evidence="1">
    <location>
        <begin position="23"/>
        <end position="42"/>
    </location>
</feature>
<keyword evidence="1" id="KW-1133">Transmembrane helix</keyword>
<protein>
    <submittedName>
        <fullName evidence="2">Uncharacterized protein</fullName>
    </submittedName>
</protein>
<dbReference type="OrthoDB" id="2942210at2"/>